<feature type="region of interest" description="Disordered" evidence="1">
    <location>
        <begin position="82"/>
        <end position="110"/>
    </location>
</feature>
<dbReference type="EMBL" id="CAJNNW010035845">
    <property type="protein sequence ID" value="CAE8730475.1"/>
    <property type="molecule type" value="Genomic_DNA"/>
</dbReference>
<sequence length="110" mass="11703">RAIRGAGMHSLEDPNLRGNLFVLLRVLLPTGVDEDSAQLLREVLPSVAPGALEELSATGEELEEFELCDLDPMESQRLHHVATGGIHTTSDDRDEAPPAGAPGPPPCGQM</sequence>
<gene>
    <name evidence="2" type="ORF">PGLA2088_LOCUS45757</name>
</gene>
<comment type="caution">
    <text evidence="2">The sequence shown here is derived from an EMBL/GenBank/DDBJ whole genome shotgun (WGS) entry which is preliminary data.</text>
</comment>
<proteinExistence type="predicted"/>
<dbReference type="Proteomes" id="UP000626109">
    <property type="component" value="Unassembled WGS sequence"/>
</dbReference>
<evidence type="ECO:0000256" key="1">
    <source>
        <dbReference type="SAM" id="MobiDB-lite"/>
    </source>
</evidence>
<evidence type="ECO:0000313" key="2">
    <source>
        <dbReference type="EMBL" id="CAE8730475.1"/>
    </source>
</evidence>
<name>A0A813LIZ9_POLGL</name>
<protein>
    <submittedName>
        <fullName evidence="2">Uncharacterized protein</fullName>
    </submittedName>
</protein>
<dbReference type="AlphaFoldDB" id="A0A813LIZ9"/>
<accession>A0A813LIZ9</accession>
<reference evidence="2" key="1">
    <citation type="submission" date="2021-02" db="EMBL/GenBank/DDBJ databases">
        <authorList>
            <person name="Dougan E. K."/>
            <person name="Rhodes N."/>
            <person name="Thang M."/>
            <person name="Chan C."/>
        </authorList>
    </citation>
    <scope>NUCLEOTIDE SEQUENCE</scope>
</reference>
<organism evidence="2 3">
    <name type="scientific">Polarella glacialis</name>
    <name type="common">Dinoflagellate</name>
    <dbReference type="NCBI Taxonomy" id="89957"/>
    <lineage>
        <taxon>Eukaryota</taxon>
        <taxon>Sar</taxon>
        <taxon>Alveolata</taxon>
        <taxon>Dinophyceae</taxon>
        <taxon>Suessiales</taxon>
        <taxon>Suessiaceae</taxon>
        <taxon>Polarella</taxon>
    </lineage>
</organism>
<feature type="non-terminal residue" evidence="2">
    <location>
        <position position="1"/>
    </location>
</feature>
<feature type="compositionally biased region" description="Pro residues" evidence="1">
    <location>
        <begin position="99"/>
        <end position="110"/>
    </location>
</feature>
<evidence type="ECO:0000313" key="3">
    <source>
        <dbReference type="Proteomes" id="UP000626109"/>
    </source>
</evidence>